<evidence type="ECO:0000313" key="3">
    <source>
        <dbReference type="Proteomes" id="UP000447873"/>
    </source>
</evidence>
<dbReference type="InterPro" id="IPR002347">
    <property type="entry name" value="SDR_fam"/>
</dbReference>
<dbReference type="AlphaFoldDB" id="A0A8H3UTE7"/>
<feature type="region of interest" description="Disordered" evidence="1">
    <location>
        <begin position="1"/>
        <end position="42"/>
    </location>
</feature>
<dbReference type="PRINTS" id="PR00081">
    <property type="entry name" value="GDHRDH"/>
</dbReference>
<dbReference type="InterPro" id="IPR052184">
    <property type="entry name" value="SDR_enzymes"/>
</dbReference>
<dbReference type="SUPFAM" id="SSF51735">
    <property type="entry name" value="NAD(P)-binding Rossmann-fold domains"/>
    <property type="match status" value="1"/>
</dbReference>
<evidence type="ECO:0000256" key="1">
    <source>
        <dbReference type="SAM" id="MobiDB-lite"/>
    </source>
</evidence>
<dbReference type="InterPro" id="IPR036291">
    <property type="entry name" value="NAD(P)-bd_dom_sf"/>
</dbReference>
<protein>
    <recommendedName>
        <fullName evidence="4">NAD(P)-binding protein</fullName>
    </recommendedName>
</protein>
<dbReference type="Gene3D" id="3.40.50.720">
    <property type="entry name" value="NAD(P)-binding Rossmann-like Domain"/>
    <property type="match status" value="1"/>
</dbReference>
<proteinExistence type="predicted"/>
<reference evidence="2 3" key="1">
    <citation type="submission" date="2018-12" db="EMBL/GenBank/DDBJ databases">
        <title>Venturia inaequalis Genome Resource.</title>
        <authorList>
            <person name="Lichtner F.J."/>
        </authorList>
    </citation>
    <scope>NUCLEOTIDE SEQUENCE [LARGE SCALE GENOMIC DNA]</scope>
    <source>
        <strain evidence="2 3">120213</strain>
    </source>
</reference>
<evidence type="ECO:0008006" key="4">
    <source>
        <dbReference type="Google" id="ProtNLM"/>
    </source>
</evidence>
<dbReference type="Pfam" id="PF00106">
    <property type="entry name" value="adh_short"/>
    <property type="match status" value="1"/>
</dbReference>
<feature type="compositionally biased region" description="Low complexity" evidence="1">
    <location>
        <begin position="1"/>
        <end position="18"/>
    </location>
</feature>
<evidence type="ECO:0000313" key="2">
    <source>
        <dbReference type="EMBL" id="KAE9976336.1"/>
    </source>
</evidence>
<organism evidence="2 3">
    <name type="scientific">Venturia inaequalis</name>
    <name type="common">Apple scab fungus</name>
    <dbReference type="NCBI Taxonomy" id="5025"/>
    <lineage>
        <taxon>Eukaryota</taxon>
        <taxon>Fungi</taxon>
        <taxon>Dikarya</taxon>
        <taxon>Ascomycota</taxon>
        <taxon>Pezizomycotina</taxon>
        <taxon>Dothideomycetes</taxon>
        <taxon>Pleosporomycetidae</taxon>
        <taxon>Venturiales</taxon>
        <taxon>Venturiaceae</taxon>
        <taxon>Venturia</taxon>
    </lineage>
</organism>
<comment type="caution">
    <text evidence="2">The sequence shown here is derived from an EMBL/GenBank/DDBJ whole genome shotgun (WGS) entry which is preliminary data.</text>
</comment>
<dbReference type="EMBL" id="WNWS01000176">
    <property type="protein sequence ID" value="KAE9976336.1"/>
    <property type="molecule type" value="Genomic_DNA"/>
</dbReference>
<dbReference type="GO" id="GO:0016616">
    <property type="term" value="F:oxidoreductase activity, acting on the CH-OH group of donors, NAD or NADP as acceptor"/>
    <property type="evidence" value="ECO:0007669"/>
    <property type="project" value="TreeGrafter"/>
</dbReference>
<name>A0A8H3UTE7_VENIN</name>
<sequence>MAIKFSLSSRSASSKKTPATPPKPSRALAGSPPPCPRPPKEPLKLLTANLFASTPSSKSKSLSTRDAPKGKEFFLKELPRELRDMIYIHYIGNEQPFGNFGKRNNHDEKRELWLRRWRSLLLVCRQTYAEFAPLLYQAAHFTYNVGYLENEGTAIAKTFFKMSMFWKASEVLKENLQQCTVKVEAGWQPDAGSAVKWTFMIEQLTEFLISLPRLHTLYVYVNRSDQPKGDKTLIKFVPTYRYRPRQVAALDAARRAFRLHPAIQHLHITERLEHYFTGSCRTTSIDAQSDGTVTEESYIVHSDGHMKNCELQCVCEDNDMEHEEYHLYEGRDDLPQSKTDQYTMPTILISGAASGIGHAFLQSYAKDTNNQIIAIDRAPIDTTTLYSQAKIETYTVDITSQDSLDAFLPHIQNKPIHLLIHSIGIRGLVPTIEAQNPSNVAAAETLNVMDVETMMRTYNVNTIATFTLLRSLLPNLLSSTPTSHSQTKVVIMGSRMGSMGYNTTGSAYAYRASKAALNAVIKSFSIDVPEVIWVIMHPGRVESGLVMCKEEGAISAEESVTSMAPLIERFAQEDSGKFLDRFGERIEW</sequence>
<gene>
    <name evidence="2" type="ORF">EG328_002677</name>
</gene>
<dbReference type="PANTHER" id="PTHR45458">
    <property type="entry name" value="SHORT-CHAIN DEHYDROGENASE/REDUCTASE SDR"/>
    <property type="match status" value="1"/>
</dbReference>
<dbReference type="Proteomes" id="UP000447873">
    <property type="component" value="Unassembled WGS sequence"/>
</dbReference>
<dbReference type="PANTHER" id="PTHR45458:SF1">
    <property type="entry name" value="SHORT CHAIN DEHYDROGENASE"/>
    <property type="match status" value="1"/>
</dbReference>
<accession>A0A8H3UTE7</accession>